<gene>
    <name evidence="2" type="ORF">CKY47_26600</name>
</gene>
<dbReference type="Proteomes" id="UP001225605">
    <property type="component" value="Unassembled WGS sequence"/>
</dbReference>
<name>A0ABU0X5T8_9PSEU</name>
<dbReference type="InterPro" id="IPR000726">
    <property type="entry name" value="Glyco_hydro_19_cat"/>
</dbReference>
<dbReference type="EMBL" id="NSDM01000012">
    <property type="protein sequence ID" value="MDQ2587491.1"/>
    <property type="molecule type" value="Genomic_DNA"/>
</dbReference>
<evidence type="ECO:0000313" key="3">
    <source>
        <dbReference type="Proteomes" id="UP001225605"/>
    </source>
</evidence>
<keyword evidence="3" id="KW-1185">Reference proteome</keyword>
<dbReference type="InterPro" id="IPR023346">
    <property type="entry name" value="Lysozyme-like_dom_sf"/>
</dbReference>
<evidence type="ECO:0000259" key="1">
    <source>
        <dbReference type="Pfam" id="PF00182"/>
    </source>
</evidence>
<organism evidence="2 3">
    <name type="scientific">Saccharothrix yanglingensis</name>
    <dbReference type="NCBI Taxonomy" id="659496"/>
    <lineage>
        <taxon>Bacteria</taxon>
        <taxon>Bacillati</taxon>
        <taxon>Actinomycetota</taxon>
        <taxon>Actinomycetes</taxon>
        <taxon>Pseudonocardiales</taxon>
        <taxon>Pseudonocardiaceae</taxon>
        <taxon>Saccharothrix</taxon>
    </lineage>
</organism>
<feature type="domain" description="Glycoside hydrolase family 19 catalytic" evidence="1">
    <location>
        <begin position="34"/>
        <end position="93"/>
    </location>
</feature>
<dbReference type="Gene3D" id="1.10.530.10">
    <property type="match status" value="1"/>
</dbReference>
<sequence>MAEKGITTPTRKAAFLATLKHESGFRYNAGEAGNSDVYRGRGFIQLTSAANYGSAGRDLGHDFLNNPSDAASLQWSARIAGWYWTVARNINAAADAYDMGAVGRAIGYSYALDPTETGNRCTSYKRALAHFNGGSLPVPESAIDCTR</sequence>
<dbReference type="Pfam" id="PF00182">
    <property type="entry name" value="Glyco_hydro_19"/>
    <property type="match status" value="1"/>
</dbReference>
<evidence type="ECO:0000313" key="2">
    <source>
        <dbReference type="EMBL" id="MDQ2587491.1"/>
    </source>
</evidence>
<comment type="caution">
    <text evidence="2">The sequence shown here is derived from an EMBL/GenBank/DDBJ whole genome shotgun (WGS) entry which is preliminary data.</text>
</comment>
<dbReference type="SUPFAM" id="SSF53955">
    <property type="entry name" value="Lysozyme-like"/>
    <property type="match status" value="1"/>
</dbReference>
<reference evidence="2 3" key="1">
    <citation type="submission" date="2017-06" db="EMBL/GenBank/DDBJ databases">
        <title>Cultured bacterium strain Saccharothrix yanglingensis Hhs.015.</title>
        <authorList>
            <person name="Xia Y."/>
        </authorList>
    </citation>
    <scope>NUCLEOTIDE SEQUENCE [LARGE SCALE GENOMIC DNA]</scope>
    <source>
        <strain evidence="2 3">Hhs.015</strain>
    </source>
</reference>
<accession>A0ABU0X5T8</accession>
<proteinExistence type="predicted"/>
<protein>
    <recommendedName>
        <fullName evidence="1">Glycoside hydrolase family 19 catalytic domain-containing protein</fullName>
    </recommendedName>
</protein>